<protein>
    <recommendedName>
        <fullName evidence="6">Alpha-L-rhamnosidase A</fullName>
    </recommendedName>
</protein>
<dbReference type="Pfam" id="PF17390">
    <property type="entry name" value="Bac_rhamnosid_C"/>
    <property type="match status" value="1"/>
</dbReference>
<name>A0ABR3XNB7_9PEZI</name>
<dbReference type="Pfam" id="PF17389">
    <property type="entry name" value="Bac_rhamnosid6H"/>
    <property type="match status" value="1"/>
</dbReference>
<evidence type="ECO:0000259" key="2">
    <source>
        <dbReference type="Pfam" id="PF17389"/>
    </source>
</evidence>
<gene>
    <name evidence="4" type="ORF">Daus18300_002465</name>
</gene>
<dbReference type="Gene3D" id="1.50.10.10">
    <property type="match status" value="1"/>
</dbReference>
<proteinExistence type="predicted"/>
<feature type="signal peptide" evidence="1">
    <location>
        <begin position="1"/>
        <end position="29"/>
    </location>
</feature>
<evidence type="ECO:0008006" key="6">
    <source>
        <dbReference type="Google" id="ProtNLM"/>
    </source>
</evidence>
<organism evidence="4 5">
    <name type="scientific">Diaporthe australafricana</name>
    <dbReference type="NCBI Taxonomy" id="127596"/>
    <lineage>
        <taxon>Eukaryota</taxon>
        <taxon>Fungi</taxon>
        <taxon>Dikarya</taxon>
        <taxon>Ascomycota</taxon>
        <taxon>Pezizomycotina</taxon>
        <taxon>Sordariomycetes</taxon>
        <taxon>Sordariomycetidae</taxon>
        <taxon>Diaporthales</taxon>
        <taxon>Diaporthaceae</taxon>
        <taxon>Diaporthe</taxon>
    </lineage>
</organism>
<dbReference type="Proteomes" id="UP001583177">
    <property type="component" value="Unassembled WGS sequence"/>
</dbReference>
<feature type="chain" id="PRO_5045280774" description="Alpha-L-rhamnosidase A" evidence="1">
    <location>
        <begin position="30"/>
        <end position="741"/>
    </location>
</feature>
<feature type="domain" description="Alpha-L-rhamnosidase C-terminal" evidence="3">
    <location>
        <begin position="628"/>
        <end position="695"/>
    </location>
</feature>
<feature type="domain" description="Alpha-L-rhamnosidase six-hairpin glycosidase" evidence="2">
    <location>
        <begin position="295"/>
        <end position="471"/>
    </location>
</feature>
<dbReference type="EMBL" id="JAWRVE010000014">
    <property type="protein sequence ID" value="KAL1877478.1"/>
    <property type="molecule type" value="Genomic_DNA"/>
</dbReference>
<sequence length="741" mass="81154">MASFVGCLPNLTLSTILIFAWLFTALTTAMPADQDIAGNPPDDKNSWWKYVRGPFSNNISPARLLDKYTSGNVSNAQGLVKGGITTLTRDGPNEDIPSLVLDFGRNYAGILTIDFAGAKPSGQSLANTTSLPGITLAFSETLQFLTNRSDFTRSDNQPVGEKFTNGTDQIAVQKQPYTWTNQLGCQFPEDRKVCSDGFHGFRYLRISLQALDEGAPYTTGLGSVSLSNVKLQYSGFIGTPDTFKGYFECSNETLNQLWYDGVYTNDLATDIFRANDTEPRDAFTPGLVDKIVLHDGAKRDRDPYVGDLAVSALTLYVSHGDPSAARNVLADLADHQRADGWIPPASIRNYTLPLFDYPLWWVVCSSDLVMYTADTDYLDKYYPSLVRVLDVYYPNCTNAGGLLEKGLGNSAGYGDYAFLPRTGVITYYNALYVLALNLAADLADFHAQPADAERWRARAEAVGPALVRENWDSSVGAFFDGGPCPGDNSNNTGKCPVHAQDGNSIAILAEVADFDAYFSITNYMSRALARPWGNAFYDSSVLSPGDSFDQRVYPFISYFEIKARFRYDADGAFEELMRLYSWMATHEPFSTFWEGIGPGGTPYEDGFTSMAHGWSTGVVPLLTNHALGLRPLAPGFRHWLFAPSSNWEGMDWARGTVKSLWGPLWVQWQRVETSLNMIVDAPEGTDGSIVVPLAYGETELKLDAQVVWTKDGGASAEGVAPGDGKIVLSVKGGSRHVVQTA</sequence>
<evidence type="ECO:0000313" key="4">
    <source>
        <dbReference type="EMBL" id="KAL1877478.1"/>
    </source>
</evidence>
<comment type="caution">
    <text evidence="4">The sequence shown here is derived from an EMBL/GenBank/DDBJ whole genome shotgun (WGS) entry which is preliminary data.</text>
</comment>
<dbReference type="PANTHER" id="PTHR34987">
    <property type="entry name" value="C, PUTATIVE (AFU_ORTHOLOGUE AFUA_3G02880)-RELATED"/>
    <property type="match status" value="1"/>
</dbReference>
<accession>A0ABR3XNB7</accession>
<dbReference type="Gene3D" id="2.60.420.10">
    <property type="entry name" value="Maltose phosphorylase, domain 3"/>
    <property type="match status" value="1"/>
</dbReference>
<dbReference type="SUPFAM" id="SSF48208">
    <property type="entry name" value="Six-hairpin glycosidases"/>
    <property type="match status" value="1"/>
</dbReference>
<reference evidence="4 5" key="1">
    <citation type="journal article" date="2024" name="IMA Fungus">
        <title>IMA Genome - F19 : A genome assembly and annotation guide to empower mycologists, including annotated draft genome sequences of Ceratocystis pirilliformis, Diaporthe australafricana, Fusarium ophioides, Paecilomyces lecythidis, and Sporothrix stenoceras.</title>
        <authorList>
            <person name="Aylward J."/>
            <person name="Wilson A.M."/>
            <person name="Visagie C.M."/>
            <person name="Spraker J."/>
            <person name="Barnes I."/>
            <person name="Buitendag C."/>
            <person name="Ceriani C."/>
            <person name="Del Mar Angel L."/>
            <person name="du Plessis D."/>
            <person name="Fuchs T."/>
            <person name="Gasser K."/>
            <person name="Kramer D."/>
            <person name="Li W."/>
            <person name="Munsamy K."/>
            <person name="Piso A."/>
            <person name="Price J.L."/>
            <person name="Sonnekus B."/>
            <person name="Thomas C."/>
            <person name="van der Nest A."/>
            <person name="van Dijk A."/>
            <person name="van Heerden A."/>
            <person name="van Vuuren N."/>
            <person name="Yilmaz N."/>
            <person name="Duong T.A."/>
            <person name="van der Merwe N.A."/>
            <person name="Wingfield M.J."/>
            <person name="Wingfield B.D."/>
        </authorList>
    </citation>
    <scope>NUCLEOTIDE SEQUENCE [LARGE SCALE GENOMIC DNA]</scope>
    <source>
        <strain evidence="4 5">CMW 18300</strain>
    </source>
</reference>
<dbReference type="InterPro" id="IPR008928">
    <property type="entry name" value="6-hairpin_glycosidase_sf"/>
</dbReference>
<dbReference type="InterPro" id="IPR035398">
    <property type="entry name" value="Bac_rhamnosid_C"/>
</dbReference>
<dbReference type="InterPro" id="IPR035396">
    <property type="entry name" value="Bac_rhamnosid6H"/>
</dbReference>
<keyword evidence="5" id="KW-1185">Reference proteome</keyword>
<dbReference type="InterPro" id="IPR012341">
    <property type="entry name" value="6hp_glycosidase-like_sf"/>
</dbReference>
<keyword evidence="1" id="KW-0732">Signal</keyword>
<evidence type="ECO:0000313" key="5">
    <source>
        <dbReference type="Proteomes" id="UP001583177"/>
    </source>
</evidence>
<evidence type="ECO:0000256" key="1">
    <source>
        <dbReference type="SAM" id="SignalP"/>
    </source>
</evidence>
<dbReference type="PANTHER" id="PTHR34987:SF5">
    <property type="entry name" value="ALPHA-RHAMNOSIDASE"/>
    <property type="match status" value="1"/>
</dbReference>
<evidence type="ECO:0000259" key="3">
    <source>
        <dbReference type="Pfam" id="PF17390"/>
    </source>
</evidence>